<organism evidence="1">
    <name type="scientific">freshwater metagenome</name>
    <dbReference type="NCBI Taxonomy" id="449393"/>
    <lineage>
        <taxon>unclassified sequences</taxon>
        <taxon>metagenomes</taxon>
        <taxon>ecological metagenomes</taxon>
    </lineage>
</organism>
<dbReference type="EMBL" id="CAEZSY010000085">
    <property type="protein sequence ID" value="CAB4556577.1"/>
    <property type="molecule type" value="Genomic_DNA"/>
</dbReference>
<dbReference type="AlphaFoldDB" id="A0A6J6CYN1"/>
<gene>
    <name evidence="1" type="ORF">UFOPK1509_00632</name>
</gene>
<name>A0A6J6CYN1_9ZZZZ</name>
<sequence>MIIVGYVDNAPDTREPKIFAAPVKAKIKSTAVINRTGSSHLGALTLSVGFSYLGNKASDIAQVKKRVSITPRFEKFIKLKIYPLSQTATVAMAIELPHFNLLAAKA</sequence>
<protein>
    <submittedName>
        <fullName evidence="1">Unannotated protein</fullName>
    </submittedName>
</protein>
<evidence type="ECO:0000313" key="1">
    <source>
        <dbReference type="EMBL" id="CAB4556577.1"/>
    </source>
</evidence>
<reference evidence="1" key="1">
    <citation type="submission" date="2020-05" db="EMBL/GenBank/DDBJ databases">
        <authorList>
            <person name="Chiriac C."/>
            <person name="Salcher M."/>
            <person name="Ghai R."/>
            <person name="Kavagutti S V."/>
        </authorList>
    </citation>
    <scope>NUCLEOTIDE SEQUENCE</scope>
</reference>
<accession>A0A6J6CYN1</accession>
<proteinExistence type="predicted"/>